<name>A0A7C4HEG8_STAMA</name>
<accession>A0A7C4HEG8</accession>
<comment type="caution">
    <text evidence="1">The sequence shown here is derived from an EMBL/GenBank/DDBJ whole genome shotgun (WGS) entry which is preliminary data.</text>
</comment>
<organism evidence="1">
    <name type="scientific">Staphylothermus marinus</name>
    <dbReference type="NCBI Taxonomy" id="2280"/>
    <lineage>
        <taxon>Archaea</taxon>
        <taxon>Thermoproteota</taxon>
        <taxon>Thermoprotei</taxon>
        <taxon>Desulfurococcales</taxon>
        <taxon>Desulfurococcaceae</taxon>
        <taxon>Staphylothermus</taxon>
    </lineage>
</organism>
<reference evidence="1" key="1">
    <citation type="journal article" date="2020" name="mSystems">
        <title>Genome- and Community-Level Interaction Insights into Carbon Utilization and Element Cycling Functions of Hydrothermarchaeota in Hydrothermal Sediment.</title>
        <authorList>
            <person name="Zhou Z."/>
            <person name="Liu Y."/>
            <person name="Xu W."/>
            <person name="Pan J."/>
            <person name="Luo Z.H."/>
            <person name="Li M."/>
        </authorList>
    </citation>
    <scope>NUCLEOTIDE SEQUENCE [LARGE SCALE GENOMIC DNA]</scope>
    <source>
        <strain evidence="1">SpSt-642</strain>
    </source>
</reference>
<protein>
    <submittedName>
        <fullName evidence="1">Uncharacterized protein</fullName>
    </submittedName>
</protein>
<dbReference type="EMBL" id="DTBJ01000049">
    <property type="protein sequence ID" value="HGM59031.1"/>
    <property type="molecule type" value="Genomic_DNA"/>
</dbReference>
<sequence>MYSDYDELPELIHRKRIVFNKLIETTEKYIDTTHPGILNRLNWYFFQKYRENFVERLLTKPESTLNDLLDYYGADTIDKADTAKYLIYIVLKQFFIHNPFYFEEAFESLKKSDWIRFKKILKKYLESI</sequence>
<gene>
    <name evidence="1" type="ORF">ENU14_05555</name>
</gene>
<evidence type="ECO:0000313" key="1">
    <source>
        <dbReference type="EMBL" id="HGM59031.1"/>
    </source>
</evidence>
<dbReference type="AlphaFoldDB" id="A0A7C4HEG8"/>
<proteinExistence type="predicted"/>